<accession>C3J7X0</accession>
<dbReference type="AlphaFoldDB" id="C3J7X0"/>
<evidence type="ECO:0000313" key="2">
    <source>
        <dbReference type="EMBL" id="EEN83754.1"/>
    </source>
</evidence>
<name>C3J7X0_POREA</name>
<dbReference type="STRING" id="553175.POREN0001_1213"/>
<evidence type="ECO:0000313" key="3">
    <source>
        <dbReference type="Proteomes" id="UP000004295"/>
    </source>
</evidence>
<keyword evidence="3" id="KW-1185">Reference proteome</keyword>
<evidence type="ECO:0000259" key="1">
    <source>
        <dbReference type="Pfam" id="PF07510"/>
    </source>
</evidence>
<organism evidence="2 3">
    <name type="scientific">Porphyromonas endodontalis (strain ATCC 35406 / DSM 24491 / JCM 8526 / CCUG 16442 / BCRC 14492 / NCTC 13058 / HG 370)</name>
    <name type="common">Bacteroides endodontalis</name>
    <dbReference type="NCBI Taxonomy" id="553175"/>
    <lineage>
        <taxon>Bacteria</taxon>
        <taxon>Pseudomonadati</taxon>
        <taxon>Bacteroidota</taxon>
        <taxon>Bacteroidia</taxon>
        <taxon>Bacteroidales</taxon>
        <taxon>Porphyromonadaceae</taxon>
        <taxon>Porphyromonas</taxon>
    </lineage>
</organism>
<dbReference type="GeneID" id="93365533"/>
<gene>
    <name evidence="2" type="ORF">POREN0001_1213</name>
</gene>
<protein>
    <recommendedName>
        <fullName evidence="1">GmrSD restriction endonucleases C-terminal domain-containing protein</fullName>
    </recommendedName>
</protein>
<proteinExistence type="predicted"/>
<dbReference type="InterPro" id="IPR011089">
    <property type="entry name" value="GmrSD_C"/>
</dbReference>
<dbReference type="Pfam" id="PF07510">
    <property type="entry name" value="GmrSD_C"/>
    <property type="match status" value="1"/>
</dbReference>
<comment type="caution">
    <text evidence="2">The sequence shown here is derived from an EMBL/GenBank/DDBJ whole genome shotgun (WGS) entry which is preliminary data.</text>
</comment>
<sequence>MHFFSYVERHRHQYQAFCQTKEYKTLHTIIQGNTEEDSTLRDSFGNLVMISQGLNSSLKNESYEIKKAHVESYYNASKWGSIESLKLLVLYRDYPNTWTKKDIEDHGKKMYGFLTEDYQQKEDNDMNSEK</sequence>
<reference evidence="2 3" key="1">
    <citation type="submission" date="2009-04" db="EMBL/GenBank/DDBJ databases">
        <authorList>
            <person name="Sebastian Y."/>
            <person name="Madupu R."/>
            <person name="Durkin A.S."/>
            <person name="Torralba M."/>
            <person name="Methe B."/>
            <person name="Sutton G.G."/>
            <person name="Strausberg R.L."/>
            <person name="Nelson K.E."/>
        </authorList>
    </citation>
    <scope>NUCLEOTIDE SEQUENCE [LARGE SCALE GENOMIC DNA]</scope>
    <source>
        <strain evidence="3">ATCC 35406 / BCRC 14492 / JCM 8526 / NCTC 13058 / HG 370</strain>
    </source>
</reference>
<dbReference type="RefSeq" id="WP_004332221.1">
    <property type="nucleotide sequence ID" value="NZ_ACNN01000005.1"/>
</dbReference>
<dbReference type="EMBL" id="ACNN01000005">
    <property type="protein sequence ID" value="EEN83754.1"/>
    <property type="molecule type" value="Genomic_DNA"/>
</dbReference>
<dbReference type="Proteomes" id="UP000004295">
    <property type="component" value="Unassembled WGS sequence"/>
</dbReference>
<feature type="domain" description="GmrSD restriction endonucleases C-terminal" evidence="1">
    <location>
        <begin position="31"/>
        <end position="110"/>
    </location>
</feature>